<dbReference type="SUPFAM" id="SSF158472">
    <property type="entry name" value="HAMP domain-like"/>
    <property type="match status" value="1"/>
</dbReference>
<comment type="caution">
    <text evidence="8">The sequence shown here is derived from an EMBL/GenBank/DDBJ whole genome shotgun (WGS) entry which is preliminary data.</text>
</comment>
<dbReference type="GO" id="GO:0007165">
    <property type="term" value="P:signal transduction"/>
    <property type="evidence" value="ECO:0007669"/>
    <property type="project" value="InterPro"/>
</dbReference>
<keyword evidence="9" id="KW-1185">Reference proteome</keyword>
<feature type="coiled-coil region" evidence="4">
    <location>
        <begin position="240"/>
        <end position="267"/>
    </location>
</feature>
<dbReference type="PANTHER" id="PTHR45138:SF9">
    <property type="entry name" value="DIGUANYLATE CYCLASE DGCM-RELATED"/>
    <property type="match status" value="1"/>
</dbReference>
<dbReference type="GO" id="GO:0005886">
    <property type="term" value="C:plasma membrane"/>
    <property type="evidence" value="ECO:0007669"/>
    <property type="project" value="TreeGrafter"/>
</dbReference>
<dbReference type="InterPro" id="IPR029787">
    <property type="entry name" value="Nucleotide_cyclase"/>
</dbReference>
<dbReference type="SMART" id="SM00304">
    <property type="entry name" value="HAMP"/>
    <property type="match status" value="1"/>
</dbReference>
<evidence type="ECO:0000256" key="2">
    <source>
        <dbReference type="ARBA" id="ARBA00012528"/>
    </source>
</evidence>
<dbReference type="AlphaFoldDB" id="A0A939DKR4"/>
<accession>A0A939DKR4</accession>
<dbReference type="SUPFAM" id="SSF55073">
    <property type="entry name" value="Nucleotide cyclase"/>
    <property type="match status" value="1"/>
</dbReference>
<evidence type="ECO:0000259" key="6">
    <source>
        <dbReference type="PROSITE" id="PS50885"/>
    </source>
</evidence>
<evidence type="ECO:0000313" key="8">
    <source>
        <dbReference type="EMBL" id="MBN7823671.1"/>
    </source>
</evidence>
<dbReference type="PANTHER" id="PTHR45138">
    <property type="entry name" value="REGULATORY COMPONENTS OF SENSORY TRANSDUCTION SYSTEM"/>
    <property type="match status" value="1"/>
</dbReference>
<feature type="domain" description="GGDEF" evidence="7">
    <location>
        <begin position="298"/>
        <end position="427"/>
    </location>
</feature>
<dbReference type="PROSITE" id="PS50887">
    <property type="entry name" value="GGDEF"/>
    <property type="match status" value="1"/>
</dbReference>
<dbReference type="GO" id="GO:1902201">
    <property type="term" value="P:negative regulation of bacterial-type flagellum-dependent cell motility"/>
    <property type="evidence" value="ECO:0007669"/>
    <property type="project" value="TreeGrafter"/>
</dbReference>
<organism evidence="8 9">
    <name type="scientific">Bowmanella dokdonensis</name>
    <dbReference type="NCBI Taxonomy" id="751969"/>
    <lineage>
        <taxon>Bacteria</taxon>
        <taxon>Pseudomonadati</taxon>
        <taxon>Pseudomonadota</taxon>
        <taxon>Gammaproteobacteria</taxon>
        <taxon>Alteromonadales</taxon>
        <taxon>Alteromonadaceae</taxon>
        <taxon>Bowmanella</taxon>
    </lineage>
</organism>
<dbReference type="EC" id="2.7.7.65" evidence="2"/>
<keyword evidence="4" id="KW-0175">Coiled coil</keyword>
<dbReference type="Gene3D" id="3.30.70.270">
    <property type="match status" value="1"/>
</dbReference>
<comment type="cofactor">
    <cofactor evidence="1">
        <name>Mg(2+)</name>
        <dbReference type="ChEBI" id="CHEBI:18420"/>
    </cofactor>
</comment>
<evidence type="ECO:0000256" key="4">
    <source>
        <dbReference type="SAM" id="Coils"/>
    </source>
</evidence>
<feature type="transmembrane region" description="Helical" evidence="5">
    <location>
        <begin position="12"/>
        <end position="32"/>
    </location>
</feature>
<feature type="domain" description="HAMP" evidence="6">
    <location>
        <begin position="196"/>
        <end position="248"/>
    </location>
</feature>
<comment type="catalytic activity">
    <reaction evidence="3">
        <text>2 GTP = 3',3'-c-di-GMP + 2 diphosphate</text>
        <dbReference type="Rhea" id="RHEA:24898"/>
        <dbReference type="ChEBI" id="CHEBI:33019"/>
        <dbReference type="ChEBI" id="CHEBI:37565"/>
        <dbReference type="ChEBI" id="CHEBI:58805"/>
        <dbReference type="EC" id="2.7.7.65"/>
    </reaction>
</comment>
<gene>
    <name evidence="8" type="ORF">J0A66_00405</name>
</gene>
<dbReference type="EMBL" id="JAFKCV010000001">
    <property type="protein sequence ID" value="MBN7823671.1"/>
    <property type="molecule type" value="Genomic_DNA"/>
</dbReference>
<dbReference type="GO" id="GO:0052621">
    <property type="term" value="F:diguanylate cyclase activity"/>
    <property type="evidence" value="ECO:0007669"/>
    <property type="project" value="UniProtKB-EC"/>
</dbReference>
<dbReference type="NCBIfam" id="TIGR00254">
    <property type="entry name" value="GGDEF"/>
    <property type="match status" value="1"/>
</dbReference>
<dbReference type="GO" id="GO:0043709">
    <property type="term" value="P:cell adhesion involved in single-species biofilm formation"/>
    <property type="evidence" value="ECO:0007669"/>
    <property type="project" value="TreeGrafter"/>
</dbReference>
<evidence type="ECO:0000256" key="5">
    <source>
        <dbReference type="SAM" id="Phobius"/>
    </source>
</evidence>
<dbReference type="Proteomes" id="UP000664654">
    <property type="component" value="Unassembled WGS sequence"/>
</dbReference>
<keyword evidence="5" id="KW-0812">Transmembrane</keyword>
<evidence type="ECO:0000259" key="7">
    <source>
        <dbReference type="PROSITE" id="PS50887"/>
    </source>
</evidence>
<evidence type="ECO:0000313" key="9">
    <source>
        <dbReference type="Proteomes" id="UP000664654"/>
    </source>
</evidence>
<dbReference type="RefSeq" id="WP_206571794.1">
    <property type="nucleotide sequence ID" value="NZ_JAFKCV010000001.1"/>
</dbReference>
<dbReference type="CDD" id="cd06225">
    <property type="entry name" value="HAMP"/>
    <property type="match status" value="1"/>
</dbReference>
<keyword evidence="5" id="KW-1133">Transmembrane helix</keyword>
<proteinExistence type="predicted"/>
<dbReference type="Pfam" id="PF00990">
    <property type="entry name" value="GGDEF"/>
    <property type="match status" value="1"/>
</dbReference>
<dbReference type="Pfam" id="PF00672">
    <property type="entry name" value="HAMP"/>
    <property type="match status" value="1"/>
</dbReference>
<dbReference type="Gene3D" id="6.10.340.10">
    <property type="match status" value="1"/>
</dbReference>
<dbReference type="InterPro" id="IPR043128">
    <property type="entry name" value="Rev_trsase/Diguanyl_cyclase"/>
</dbReference>
<feature type="transmembrane region" description="Helical" evidence="5">
    <location>
        <begin position="176"/>
        <end position="195"/>
    </location>
</feature>
<name>A0A939DKR4_9ALTE</name>
<reference evidence="8" key="1">
    <citation type="submission" date="2021-03" db="EMBL/GenBank/DDBJ databases">
        <title>novel species isolated from a fishpond in China.</title>
        <authorList>
            <person name="Lu H."/>
            <person name="Cai Z."/>
        </authorList>
    </citation>
    <scope>NUCLEOTIDE SEQUENCE</scope>
    <source>
        <strain evidence="8">JCM 30855</strain>
    </source>
</reference>
<dbReference type="InterPro" id="IPR000160">
    <property type="entry name" value="GGDEF_dom"/>
</dbReference>
<protein>
    <recommendedName>
        <fullName evidence="2">diguanylate cyclase</fullName>
        <ecNumber evidence="2">2.7.7.65</ecNumber>
    </recommendedName>
</protein>
<dbReference type="InterPro" id="IPR003660">
    <property type="entry name" value="HAMP_dom"/>
</dbReference>
<dbReference type="InterPro" id="IPR050469">
    <property type="entry name" value="Diguanylate_Cyclase"/>
</dbReference>
<keyword evidence="5" id="KW-0472">Membrane</keyword>
<dbReference type="CDD" id="cd01949">
    <property type="entry name" value="GGDEF"/>
    <property type="match status" value="1"/>
</dbReference>
<evidence type="ECO:0000256" key="3">
    <source>
        <dbReference type="ARBA" id="ARBA00034247"/>
    </source>
</evidence>
<dbReference type="PROSITE" id="PS50885">
    <property type="entry name" value="HAMP"/>
    <property type="match status" value="1"/>
</dbReference>
<evidence type="ECO:0000256" key="1">
    <source>
        <dbReference type="ARBA" id="ARBA00001946"/>
    </source>
</evidence>
<sequence length="427" mass="48474">MFTSLRTKLTLSMLVTSLAAISVMALITPWLLEIRFEEEARQVHFSRFVRLIENFREDNGQWGGQENALLLHKRILDSSSRLARSPEASPSHPGDLKPERHPLDSETFRYVLADPQGFVFMPFGDYQAGQQLTDRQLERSEPLYNGDQLLGYALGANEFPMTEQDKSYLMIQSRSMLLGAAAGLIVTLLLSLTMGRQLIKHLQSLTRAAIEMSKGNLNQQVSVEGKDEIALLAREFNRMALELNNTYAELKASNETIKAQAEAMQELSLRDELTGLHNRRYFNQQFRLMHHQAVRYGENLALALGDIDNFKQINDRFSHQIGDTVLKQVAKLMAEEIRDADILARYGGEEFVILLGHTDKHQAEGLVDRIRAKVAAWPWQHIHKDLSVTISFGISDKLDTDLGHSMLVEADNRLYEAKDQGRNRVCI</sequence>
<dbReference type="FunFam" id="3.30.70.270:FF:000001">
    <property type="entry name" value="Diguanylate cyclase domain protein"/>
    <property type="match status" value="1"/>
</dbReference>
<dbReference type="SMART" id="SM00267">
    <property type="entry name" value="GGDEF"/>
    <property type="match status" value="1"/>
</dbReference>